<keyword evidence="2" id="KW-1185">Reference proteome</keyword>
<reference evidence="1 2" key="1">
    <citation type="submission" date="2023-12" db="EMBL/GenBank/DDBJ databases">
        <title>Blastococcus brunescens sp. nov., an actonobacterium isolated from sandstone collected in sahara desert.</title>
        <authorList>
            <person name="Gtari M."/>
            <person name="Ghodhbane F."/>
        </authorList>
    </citation>
    <scope>NUCLEOTIDE SEQUENCE [LARGE SCALE GENOMIC DNA]</scope>
    <source>
        <strain evidence="1 2">BMG 8361</strain>
    </source>
</reference>
<evidence type="ECO:0000313" key="1">
    <source>
        <dbReference type="EMBL" id="WRL65475.1"/>
    </source>
</evidence>
<dbReference type="Proteomes" id="UP001324287">
    <property type="component" value="Chromosome"/>
</dbReference>
<protein>
    <submittedName>
        <fullName evidence="1">Uncharacterized protein</fullName>
    </submittedName>
</protein>
<sequence length="41" mass="4240">MVTEDPLVSSGAMTATVLEWELVGVDVRLIDPALVVGDGPS</sequence>
<organism evidence="1 2">
    <name type="scientific">Blastococcus brunescens</name>
    <dbReference type="NCBI Taxonomy" id="1564165"/>
    <lineage>
        <taxon>Bacteria</taxon>
        <taxon>Bacillati</taxon>
        <taxon>Actinomycetota</taxon>
        <taxon>Actinomycetes</taxon>
        <taxon>Geodermatophilales</taxon>
        <taxon>Geodermatophilaceae</taxon>
        <taxon>Blastococcus</taxon>
    </lineage>
</organism>
<gene>
    <name evidence="1" type="ORF">U6N30_07620</name>
</gene>
<accession>A0ABZ1B3U2</accession>
<dbReference type="RefSeq" id="WP_324276797.1">
    <property type="nucleotide sequence ID" value="NZ_CP141261.1"/>
</dbReference>
<evidence type="ECO:0000313" key="2">
    <source>
        <dbReference type="Proteomes" id="UP001324287"/>
    </source>
</evidence>
<proteinExistence type="predicted"/>
<name>A0ABZ1B3U2_9ACTN</name>
<dbReference type="EMBL" id="CP141261">
    <property type="protein sequence ID" value="WRL65475.1"/>
    <property type="molecule type" value="Genomic_DNA"/>
</dbReference>